<keyword evidence="7" id="KW-0472">Membrane</keyword>
<keyword evidence="8" id="KW-0675">Receptor</keyword>
<dbReference type="GO" id="GO:1902495">
    <property type="term" value="C:transmembrane transporter complex"/>
    <property type="evidence" value="ECO:0007669"/>
    <property type="project" value="TreeGrafter"/>
</dbReference>
<keyword evidence="6" id="KW-0407">Ion channel</keyword>
<dbReference type="OrthoDB" id="1661883at2759"/>
<accession>A0A504YBW5</accession>
<keyword evidence="1" id="KW-0813">Transport</keyword>
<protein>
    <submittedName>
        <fullName evidence="8">Transient receptor potential cation channel subfamily A member 1</fullName>
    </submittedName>
</protein>
<feature type="transmembrane region" description="Helical" evidence="7">
    <location>
        <begin position="38"/>
        <end position="56"/>
    </location>
</feature>
<dbReference type="GO" id="GO:0034220">
    <property type="term" value="P:monoatomic ion transmembrane transport"/>
    <property type="evidence" value="ECO:0007669"/>
    <property type="project" value="UniProtKB-KW"/>
</dbReference>
<dbReference type="PANTHER" id="PTHR47143">
    <property type="entry name" value="TRANSIENT RECEPTOR POTENTIAL CATION CHANNEL PROTEIN PAINLESS"/>
    <property type="match status" value="1"/>
</dbReference>
<dbReference type="Proteomes" id="UP000316759">
    <property type="component" value="Unassembled WGS sequence"/>
</dbReference>
<evidence type="ECO:0000313" key="9">
    <source>
        <dbReference type="Proteomes" id="UP000316759"/>
    </source>
</evidence>
<keyword evidence="9" id="KW-1185">Reference proteome</keyword>
<evidence type="ECO:0000313" key="8">
    <source>
        <dbReference type="EMBL" id="TPP55187.1"/>
    </source>
</evidence>
<name>A0A504YBW5_FASGI</name>
<comment type="caution">
    <text evidence="8">The sequence shown here is derived from an EMBL/GenBank/DDBJ whole genome shotgun (WGS) entry which is preliminary data.</text>
</comment>
<evidence type="ECO:0000256" key="4">
    <source>
        <dbReference type="ARBA" id="ARBA00023065"/>
    </source>
</evidence>
<organism evidence="8 9">
    <name type="scientific">Fasciola gigantica</name>
    <name type="common">Giant liver fluke</name>
    <dbReference type="NCBI Taxonomy" id="46835"/>
    <lineage>
        <taxon>Eukaryota</taxon>
        <taxon>Metazoa</taxon>
        <taxon>Spiralia</taxon>
        <taxon>Lophotrochozoa</taxon>
        <taxon>Platyhelminthes</taxon>
        <taxon>Trematoda</taxon>
        <taxon>Digenea</taxon>
        <taxon>Plagiorchiida</taxon>
        <taxon>Echinostomata</taxon>
        <taxon>Echinostomatoidea</taxon>
        <taxon>Fasciolidae</taxon>
        <taxon>Fasciola</taxon>
    </lineage>
</organism>
<dbReference type="EMBL" id="SUNJ01015495">
    <property type="protein sequence ID" value="TPP55187.1"/>
    <property type="molecule type" value="Genomic_DNA"/>
</dbReference>
<sequence>MFMSWMNILLQLLHYRSIGLFVVMFIQVSQTVMKMAPIFGSLFVAFAITFHKLLILPEESTLMMMLGEYEHTEVITRPYLDGFSATIYTVELTFAFYAAFAFTMPISLVNLMIGLAVGDIGQIQRSATLQVVAQQVYWLDQVESWLSKWLRNKAQVKHWVIRPPLTFNRRKPHTVELKFALTKLNKDLARVKRQMAYMETVLDQTVEQTGMGSYKTQQDVGIYSDDPVIKD</sequence>
<dbReference type="InterPro" id="IPR052076">
    <property type="entry name" value="TRP_cation_channel"/>
</dbReference>
<evidence type="ECO:0000256" key="3">
    <source>
        <dbReference type="ARBA" id="ARBA00023043"/>
    </source>
</evidence>
<reference evidence="8 9" key="1">
    <citation type="submission" date="2019-04" db="EMBL/GenBank/DDBJ databases">
        <title>Annotation for the trematode Fasciola gigantica.</title>
        <authorList>
            <person name="Choi Y.-J."/>
        </authorList>
    </citation>
    <scope>NUCLEOTIDE SEQUENCE [LARGE SCALE GENOMIC DNA]</scope>
    <source>
        <strain evidence="8">Uganda_cow_1</strain>
    </source>
</reference>
<dbReference type="AlphaFoldDB" id="A0A504YBW5"/>
<evidence type="ECO:0000256" key="2">
    <source>
        <dbReference type="ARBA" id="ARBA00022737"/>
    </source>
</evidence>
<evidence type="ECO:0000256" key="5">
    <source>
        <dbReference type="ARBA" id="ARBA00023180"/>
    </source>
</evidence>
<keyword evidence="4" id="KW-0406">Ion transport</keyword>
<keyword evidence="7" id="KW-1133">Transmembrane helix</keyword>
<gene>
    <name evidence="8" type="ORF">FGIG_07034</name>
</gene>
<dbReference type="STRING" id="46835.A0A504YBW5"/>
<dbReference type="GO" id="GO:0022857">
    <property type="term" value="F:transmembrane transporter activity"/>
    <property type="evidence" value="ECO:0007669"/>
    <property type="project" value="TreeGrafter"/>
</dbReference>
<dbReference type="PANTHER" id="PTHR47143:SF1">
    <property type="entry name" value="ION_TRANS DOMAIN-CONTAINING PROTEIN"/>
    <property type="match status" value="1"/>
</dbReference>
<feature type="transmembrane region" description="Helical" evidence="7">
    <location>
        <begin position="6"/>
        <end position="26"/>
    </location>
</feature>
<proteinExistence type="predicted"/>
<keyword evidence="3" id="KW-0040">ANK repeat</keyword>
<keyword evidence="7" id="KW-0812">Transmembrane</keyword>
<evidence type="ECO:0000256" key="7">
    <source>
        <dbReference type="SAM" id="Phobius"/>
    </source>
</evidence>
<keyword evidence="2" id="KW-0677">Repeat</keyword>
<evidence type="ECO:0000256" key="1">
    <source>
        <dbReference type="ARBA" id="ARBA00022448"/>
    </source>
</evidence>
<evidence type="ECO:0000256" key="6">
    <source>
        <dbReference type="ARBA" id="ARBA00023303"/>
    </source>
</evidence>
<feature type="transmembrane region" description="Helical" evidence="7">
    <location>
        <begin position="94"/>
        <end position="117"/>
    </location>
</feature>
<keyword evidence="5" id="KW-0325">Glycoprotein</keyword>